<dbReference type="AlphaFoldDB" id="A0A9E7HR48"/>
<evidence type="ECO:0000313" key="3">
    <source>
        <dbReference type="Proteomes" id="UP001055439"/>
    </source>
</evidence>
<evidence type="ECO:0000259" key="1">
    <source>
        <dbReference type="Pfam" id="PF21478"/>
    </source>
</evidence>
<evidence type="ECO:0000313" key="2">
    <source>
        <dbReference type="EMBL" id="URE39131.1"/>
    </source>
</evidence>
<protein>
    <recommendedName>
        <fullName evidence="1">Glycine dehydrogenase C-terminal domain-containing protein</fullName>
    </recommendedName>
</protein>
<proteinExistence type="predicted"/>
<keyword evidence="3" id="KW-1185">Reference proteome</keyword>
<reference evidence="2" key="1">
    <citation type="submission" date="2022-05" db="EMBL/GenBank/DDBJ databases">
        <title>The Musa troglodytarum L. genome provides insights into the mechanism of non-climacteric behaviour and enrichment of carotenoids.</title>
        <authorList>
            <person name="Wang J."/>
        </authorList>
    </citation>
    <scope>NUCLEOTIDE SEQUENCE</scope>
    <source>
        <tissue evidence="2">Leaf</tissue>
    </source>
</reference>
<feature type="domain" description="Glycine dehydrogenase C-terminal" evidence="1">
    <location>
        <begin position="1"/>
        <end position="44"/>
    </location>
</feature>
<gene>
    <name evidence="2" type="ORF">MUK42_35129</name>
</gene>
<dbReference type="OrthoDB" id="6537869at2759"/>
<sequence>MSWTEPGTLISESTESKSKAGLDRFGYTLFSVREEIAQIESGKLILTIIS</sequence>
<dbReference type="InterPro" id="IPR049316">
    <property type="entry name" value="GDC-P_C"/>
</dbReference>
<name>A0A9E7HR48_9LILI</name>
<dbReference type="Proteomes" id="UP001055439">
    <property type="component" value="Chromosome 8"/>
</dbReference>
<organism evidence="2 3">
    <name type="scientific">Musa troglodytarum</name>
    <name type="common">fe'i banana</name>
    <dbReference type="NCBI Taxonomy" id="320322"/>
    <lineage>
        <taxon>Eukaryota</taxon>
        <taxon>Viridiplantae</taxon>
        <taxon>Streptophyta</taxon>
        <taxon>Embryophyta</taxon>
        <taxon>Tracheophyta</taxon>
        <taxon>Spermatophyta</taxon>
        <taxon>Magnoliopsida</taxon>
        <taxon>Liliopsida</taxon>
        <taxon>Zingiberales</taxon>
        <taxon>Musaceae</taxon>
        <taxon>Musa</taxon>
    </lineage>
</organism>
<accession>A0A9E7HR48</accession>
<dbReference type="EMBL" id="CP097510">
    <property type="protein sequence ID" value="URE39131.1"/>
    <property type="molecule type" value="Genomic_DNA"/>
</dbReference>
<dbReference type="Pfam" id="PF21478">
    <property type="entry name" value="GcvP2_C"/>
    <property type="match status" value="1"/>
</dbReference>